<reference evidence="1 2" key="1">
    <citation type="journal article" date="2020" name="Phytopathology">
        <title>Genome Sequence Resources of Colletotrichum truncatum, C. plurivorum, C. musicola, and C. sojae: Four Species Pathogenic to Soybean (Glycine max).</title>
        <authorList>
            <person name="Rogerio F."/>
            <person name="Boufleur T.R."/>
            <person name="Ciampi-Guillardi M."/>
            <person name="Sukno S.A."/>
            <person name="Thon M.R."/>
            <person name="Massola Junior N.S."/>
            <person name="Baroncelli R."/>
        </authorList>
    </citation>
    <scope>NUCLEOTIDE SEQUENCE [LARGE SCALE GENOMIC DNA]</scope>
    <source>
        <strain evidence="1 2">CMES1059</strain>
    </source>
</reference>
<dbReference type="EMBL" id="VUJX02000005">
    <property type="protein sequence ID" value="KAL0936049.1"/>
    <property type="molecule type" value="Genomic_DNA"/>
</dbReference>
<sequence>MISSTATLLCRTALFLTAASAAWATSIPRKAESSACKLPANESVYYSSGFGYNYDCAPSTGALNALMLFIDFPDQTASEASAKEAYDFFLPKAQEWFDKSSYGKLYLNITTDTTQFFRMPRRAADYQFERGLTHELHQSYVQDALGSWLKATNAPVPAANSTGGPLVDVLYIVPTRNATAITFSVALTSPIYTTNSNYIARKTVTLGVDSYNWWGYKVLNHETGHAFCLPDLYPLPSGYAGLYTGNWDIMAKVDGYSPNYFAWNKWRLGWLSDDQVECVVPSPKTCGRNSTTSTIHKLAPLETVGGVKAVVVKQSEKAALVAEVRSKSGTDDNACGTGVLLYTVATDVTTGQGPIRVLDGNPGWGSASCANDELDNAPLSLNGGGASSYTVKEWGVTVTVVEQKGDDYTIRIDVL</sequence>
<organism evidence="1 2">
    <name type="scientific">Colletotrichum truncatum</name>
    <name type="common">Anthracnose fungus</name>
    <name type="synonym">Colletotrichum capsici</name>
    <dbReference type="NCBI Taxonomy" id="5467"/>
    <lineage>
        <taxon>Eukaryota</taxon>
        <taxon>Fungi</taxon>
        <taxon>Dikarya</taxon>
        <taxon>Ascomycota</taxon>
        <taxon>Pezizomycotina</taxon>
        <taxon>Sordariomycetes</taxon>
        <taxon>Hypocreomycetidae</taxon>
        <taxon>Glomerellales</taxon>
        <taxon>Glomerellaceae</taxon>
        <taxon>Colletotrichum</taxon>
        <taxon>Colletotrichum truncatum species complex</taxon>
    </lineage>
</organism>
<dbReference type="Proteomes" id="UP000805649">
    <property type="component" value="Unassembled WGS sequence"/>
</dbReference>
<evidence type="ECO:0000313" key="2">
    <source>
        <dbReference type="Proteomes" id="UP000805649"/>
    </source>
</evidence>
<protein>
    <submittedName>
        <fullName evidence="1">Secreted protein</fullName>
    </submittedName>
</protein>
<name>A0ACC3YVU5_COLTU</name>
<comment type="caution">
    <text evidence="1">The sequence shown here is derived from an EMBL/GenBank/DDBJ whole genome shotgun (WGS) entry which is preliminary data.</text>
</comment>
<proteinExistence type="predicted"/>
<accession>A0ACC3YVU5</accession>
<keyword evidence="2" id="KW-1185">Reference proteome</keyword>
<gene>
    <name evidence="1" type="ORF">CTRU02_208264</name>
</gene>
<evidence type="ECO:0000313" key="1">
    <source>
        <dbReference type="EMBL" id="KAL0936049.1"/>
    </source>
</evidence>